<protein>
    <recommendedName>
        <fullName evidence="2">Integral membrane protein ccma involved in cell shape determination</fullName>
    </recommendedName>
</protein>
<reference evidence="1" key="1">
    <citation type="journal article" date="2015" name="Proc. Natl. Acad. Sci. U.S.A.">
        <title>Networks of energetic and metabolic interactions define dynamics in microbial communities.</title>
        <authorList>
            <person name="Embree M."/>
            <person name="Liu J.K."/>
            <person name="Al-Bassam M.M."/>
            <person name="Zengler K."/>
        </authorList>
    </citation>
    <scope>NUCLEOTIDE SEQUENCE</scope>
</reference>
<comment type="caution">
    <text evidence="1">The sequence shown here is derived from an EMBL/GenBank/DDBJ whole genome shotgun (WGS) entry which is preliminary data.</text>
</comment>
<organism evidence="1">
    <name type="scientific">hydrocarbon metagenome</name>
    <dbReference type="NCBI Taxonomy" id="938273"/>
    <lineage>
        <taxon>unclassified sequences</taxon>
        <taxon>metagenomes</taxon>
        <taxon>ecological metagenomes</taxon>
    </lineage>
</organism>
<evidence type="ECO:0008006" key="2">
    <source>
        <dbReference type="Google" id="ProtNLM"/>
    </source>
</evidence>
<dbReference type="AlphaFoldDB" id="A0A0W8G5Z2"/>
<accession>A0A0W8G5Z2</accession>
<gene>
    <name evidence="1" type="ORF">ASZ90_001571</name>
</gene>
<dbReference type="EMBL" id="LNQE01000207">
    <property type="protein sequence ID" value="KUG28551.1"/>
    <property type="molecule type" value="Genomic_DNA"/>
</dbReference>
<dbReference type="PANTHER" id="PTHR35024">
    <property type="entry name" value="HYPOTHETICAL CYTOSOLIC PROTEIN"/>
    <property type="match status" value="1"/>
</dbReference>
<evidence type="ECO:0000313" key="1">
    <source>
        <dbReference type="EMBL" id="KUG28551.1"/>
    </source>
</evidence>
<proteinExistence type="predicted"/>
<dbReference type="InterPro" id="IPR007607">
    <property type="entry name" value="BacA/B"/>
</dbReference>
<name>A0A0W8G5Z2_9ZZZZ</name>
<sequence length="125" mass="12787">MGKNEINAFLGAGTSYQGRLTFHGIVRIDGEFDGDIVSDGTLMVGKAAQVSGRIQVARLFCGGLVEAEVAAAGKVVLHKGGVFRGVVRTPTLVVEDGAKIEGRVVMGEAGESQAAISSATAEQPG</sequence>
<dbReference type="PANTHER" id="PTHR35024:SF4">
    <property type="entry name" value="POLYMER-FORMING CYTOSKELETAL PROTEIN"/>
    <property type="match status" value="1"/>
</dbReference>
<dbReference type="Pfam" id="PF04519">
    <property type="entry name" value="Bactofilin"/>
    <property type="match status" value="1"/>
</dbReference>